<evidence type="ECO:0000256" key="7">
    <source>
        <dbReference type="SAM" id="Phobius"/>
    </source>
</evidence>
<dbReference type="PANTHER" id="PTHR24365:SF541">
    <property type="entry name" value="PROTEIN TOLL-RELATED"/>
    <property type="match status" value="1"/>
</dbReference>
<feature type="chain" id="PRO_5036462694" description="LRRCT domain-containing protein" evidence="8">
    <location>
        <begin position="25"/>
        <end position="530"/>
    </location>
</feature>
<comment type="subcellular location">
    <subcellularLocation>
        <location evidence="1">Membrane</location>
        <topology evidence="1">Single-pass membrane protein</topology>
    </subcellularLocation>
</comment>
<dbReference type="GO" id="GO:0007165">
    <property type="term" value="P:signal transduction"/>
    <property type="evidence" value="ECO:0007669"/>
    <property type="project" value="TreeGrafter"/>
</dbReference>
<evidence type="ECO:0000256" key="2">
    <source>
        <dbReference type="ARBA" id="ARBA00022614"/>
    </source>
</evidence>
<feature type="domain" description="LRRCT" evidence="9">
    <location>
        <begin position="426"/>
        <end position="481"/>
    </location>
</feature>
<keyword evidence="4 8" id="KW-0732">Signal</keyword>
<dbReference type="PANTHER" id="PTHR24365">
    <property type="entry name" value="TOLL-LIKE RECEPTOR"/>
    <property type="match status" value="1"/>
</dbReference>
<keyword evidence="2" id="KW-0433">Leucine-rich repeat</keyword>
<evidence type="ECO:0000259" key="9">
    <source>
        <dbReference type="SMART" id="SM00082"/>
    </source>
</evidence>
<dbReference type="EnsemblMetazoa" id="G23153.1">
    <property type="protein sequence ID" value="G23153.1:cds"/>
    <property type="gene ID" value="G23153"/>
</dbReference>
<reference evidence="10" key="1">
    <citation type="submission" date="2022-08" db="UniProtKB">
        <authorList>
            <consortium name="EnsemblMetazoa"/>
        </authorList>
    </citation>
    <scope>IDENTIFICATION</scope>
    <source>
        <strain evidence="10">05x7-T-G4-1.051#20</strain>
    </source>
</reference>
<evidence type="ECO:0000256" key="5">
    <source>
        <dbReference type="ARBA" id="ARBA00022989"/>
    </source>
</evidence>
<dbReference type="OMA" id="STRWIEN"/>
<evidence type="ECO:0000256" key="4">
    <source>
        <dbReference type="ARBA" id="ARBA00022729"/>
    </source>
</evidence>
<evidence type="ECO:0000256" key="6">
    <source>
        <dbReference type="ARBA" id="ARBA00023136"/>
    </source>
</evidence>
<name>A0A8W8KB11_MAGGI</name>
<evidence type="ECO:0000313" key="11">
    <source>
        <dbReference type="Proteomes" id="UP000005408"/>
    </source>
</evidence>
<keyword evidence="6 7" id="KW-0472">Membrane</keyword>
<dbReference type="GO" id="GO:0005886">
    <property type="term" value="C:plasma membrane"/>
    <property type="evidence" value="ECO:0007669"/>
    <property type="project" value="TreeGrafter"/>
</dbReference>
<sequence>MNLLIFWIFTIFYVILVPFQKGDCNPEHRECPCYHHSHNSLAPPNHNCKISNISLPNLTISEFRDCVKDIKVLSLVNTSTRWIENGFFANFPNLTNLEFSTNPNVSQCLNNLTGIDKTKLENLTLNNISLNDENLKAIYTIFPSTLKYLTLRSNHITTFPLKWIQDLKYLTSLDLSQSLQFRHFVSDNVKEELPLTHLFVTGTSFFWTKLFKNSNSTCILPNLTEFHLSSTFVNVSATDVKDNCLHNLTVLDLDHCLFEDGLYNDSFRFLPNLQNLSISESFNIYQLPILNTPLQELKMNNIQMKFNETKDNLHIFRNLKNLLHLEISHINLSTWSDDGIGSLLGPLTNLQCINASNNNLKFLPSVFLKLHNLKTVILTNNSIPQWHQPTFQSGKLETLNLENNAIGYLDTDFLPTSIKELNLKGNPFRCTCDLVPFIIWAKQNKLYHDILNNKKQYVCDFPMDRKNKSLADFNPLPTDCRPFNTIVITAMVLCGLMVIVVCVTDIVVCYRERREKPKRKPRYRKLSPLT</sequence>
<protein>
    <recommendedName>
        <fullName evidence="9">LRRCT domain-containing protein</fullName>
    </recommendedName>
</protein>
<dbReference type="InterPro" id="IPR000483">
    <property type="entry name" value="Cys-rich_flank_reg_C"/>
</dbReference>
<proteinExistence type="predicted"/>
<feature type="transmembrane region" description="Helical" evidence="7">
    <location>
        <begin position="486"/>
        <end position="510"/>
    </location>
</feature>
<dbReference type="GO" id="GO:0038023">
    <property type="term" value="F:signaling receptor activity"/>
    <property type="evidence" value="ECO:0007669"/>
    <property type="project" value="TreeGrafter"/>
</dbReference>
<accession>A0A8W8KB11</accession>
<dbReference type="SMART" id="SM00082">
    <property type="entry name" value="LRRCT"/>
    <property type="match status" value="1"/>
</dbReference>
<keyword evidence="3 7" id="KW-0812">Transmembrane</keyword>
<dbReference type="Gene3D" id="3.80.10.10">
    <property type="entry name" value="Ribonuclease Inhibitor"/>
    <property type="match status" value="2"/>
</dbReference>
<evidence type="ECO:0000256" key="1">
    <source>
        <dbReference type="ARBA" id="ARBA00004167"/>
    </source>
</evidence>
<organism evidence="10 11">
    <name type="scientific">Magallana gigas</name>
    <name type="common">Pacific oyster</name>
    <name type="synonym">Crassostrea gigas</name>
    <dbReference type="NCBI Taxonomy" id="29159"/>
    <lineage>
        <taxon>Eukaryota</taxon>
        <taxon>Metazoa</taxon>
        <taxon>Spiralia</taxon>
        <taxon>Lophotrochozoa</taxon>
        <taxon>Mollusca</taxon>
        <taxon>Bivalvia</taxon>
        <taxon>Autobranchia</taxon>
        <taxon>Pteriomorphia</taxon>
        <taxon>Ostreida</taxon>
        <taxon>Ostreoidea</taxon>
        <taxon>Ostreidae</taxon>
        <taxon>Magallana</taxon>
    </lineage>
</organism>
<dbReference type="SUPFAM" id="SSF52058">
    <property type="entry name" value="L domain-like"/>
    <property type="match status" value="1"/>
</dbReference>
<feature type="signal peptide" evidence="8">
    <location>
        <begin position="1"/>
        <end position="24"/>
    </location>
</feature>
<dbReference type="OrthoDB" id="8861968at2759"/>
<keyword evidence="5 7" id="KW-1133">Transmembrane helix</keyword>
<evidence type="ECO:0000256" key="8">
    <source>
        <dbReference type="SAM" id="SignalP"/>
    </source>
</evidence>
<dbReference type="InterPro" id="IPR032675">
    <property type="entry name" value="LRR_dom_sf"/>
</dbReference>
<dbReference type="AlphaFoldDB" id="A0A8W8KB11"/>
<evidence type="ECO:0000256" key="3">
    <source>
        <dbReference type="ARBA" id="ARBA00022692"/>
    </source>
</evidence>
<dbReference type="Proteomes" id="UP000005408">
    <property type="component" value="Unassembled WGS sequence"/>
</dbReference>
<evidence type="ECO:0000313" key="10">
    <source>
        <dbReference type="EnsemblMetazoa" id="G23153.1:cds"/>
    </source>
</evidence>
<keyword evidence="11" id="KW-1185">Reference proteome</keyword>